<comment type="caution">
    <text evidence="1">The sequence shown here is derived from an EMBL/GenBank/DDBJ whole genome shotgun (WGS) entry which is preliminary data.</text>
</comment>
<sequence length="53" mass="5651">MNSEILRRFVIAGRQSSCEIEILEALGGVPESSVQGLELSARAAGRVMFASDV</sequence>
<evidence type="ECO:0000313" key="2">
    <source>
        <dbReference type="Proteomes" id="UP001153050"/>
    </source>
</evidence>
<organism evidence="1 2">
    <name type="scientific">Mesorhizobium escarrei</name>
    <dbReference type="NCBI Taxonomy" id="666018"/>
    <lineage>
        <taxon>Bacteria</taxon>
        <taxon>Pseudomonadati</taxon>
        <taxon>Pseudomonadota</taxon>
        <taxon>Alphaproteobacteria</taxon>
        <taxon>Hyphomicrobiales</taxon>
        <taxon>Phyllobacteriaceae</taxon>
        <taxon>Mesorhizobium</taxon>
    </lineage>
</organism>
<gene>
    <name evidence="1" type="ORF">MES5069_520156</name>
</gene>
<protein>
    <submittedName>
        <fullName evidence="1">Uncharacterized protein</fullName>
    </submittedName>
</protein>
<reference evidence="1 2" key="1">
    <citation type="submission" date="2022-03" db="EMBL/GenBank/DDBJ databases">
        <authorList>
            <person name="Brunel B."/>
        </authorList>
    </citation>
    <scope>NUCLEOTIDE SEQUENCE [LARGE SCALE GENOMIC DNA]</scope>
    <source>
        <strain evidence="1">STM5069sample</strain>
    </source>
</reference>
<evidence type="ECO:0000313" key="1">
    <source>
        <dbReference type="EMBL" id="CAH2406502.1"/>
    </source>
</evidence>
<keyword evidence="2" id="KW-1185">Reference proteome</keyword>
<proteinExistence type="predicted"/>
<name>A0ABM9EAW7_9HYPH</name>
<dbReference type="Proteomes" id="UP001153050">
    <property type="component" value="Unassembled WGS sequence"/>
</dbReference>
<dbReference type="EMBL" id="CAKXZT010000149">
    <property type="protein sequence ID" value="CAH2406502.1"/>
    <property type="molecule type" value="Genomic_DNA"/>
</dbReference>
<accession>A0ABM9EAW7</accession>